<accession>A0AAW1T3C0</accession>
<evidence type="ECO:0000313" key="2">
    <source>
        <dbReference type="EMBL" id="KAK9863236.1"/>
    </source>
</evidence>
<feature type="transmembrane region" description="Helical" evidence="1">
    <location>
        <begin position="16"/>
        <end position="40"/>
    </location>
</feature>
<evidence type="ECO:0000256" key="1">
    <source>
        <dbReference type="SAM" id="Phobius"/>
    </source>
</evidence>
<gene>
    <name evidence="2" type="ORF">WJX84_009253</name>
</gene>
<keyword evidence="1" id="KW-0812">Transmembrane</keyword>
<feature type="transmembrane region" description="Helical" evidence="1">
    <location>
        <begin position="162"/>
        <end position="185"/>
    </location>
</feature>
<dbReference type="Proteomes" id="UP001485043">
    <property type="component" value="Unassembled WGS sequence"/>
</dbReference>
<keyword evidence="1" id="KW-1133">Transmembrane helix</keyword>
<keyword evidence="3" id="KW-1185">Reference proteome</keyword>
<keyword evidence="1" id="KW-0472">Membrane</keyword>
<feature type="transmembrane region" description="Helical" evidence="1">
    <location>
        <begin position="249"/>
        <end position="272"/>
    </location>
</feature>
<organism evidence="2 3">
    <name type="scientific">Apatococcus fuscideae</name>
    <dbReference type="NCBI Taxonomy" id="2026836"/>
    <lineage>
        <taxon>Eukaryota</taxon>
        <taxon>Viridiplantae</taxon>
        <taxon>Chlorophyta</taxon>
        <taxon>core chlorophytes</taxon>
        <taxon>Trebouxiophyceae</taxon>
        <taxon>Chlorellales</taxon>
        <taxon>Chlorellaceae</taxon>
        <taxon>Apatococcus</taxon>
    </lineage>
</organism>
<name>A0AAW1T3C0_9CHLO</name>
<protein>
    <submittedName>
        <fullName evidence="2">Uncharacterized protein</fullName>
    </submittedName>
</protein>
<proteinExistence type="predicted"/>
<evidence type="ECO:0000313" key="3">
    <source>
        <dbReference type="Proteomes" id="UP001485043"/>
    </source>
</evidence>
<dbReference type="AlphaFoldDB" id="A0AAW1T3C0"/>
<reference evidence="2 3" key="1">
    <citation type="journal article" date="2024" name="Nat. Commun.">
        <title>Phylogenomics reveals the evolutionary origins of lichenization in chlorophyte algae.</title>
        <authorList>
            <person name="Puginier C."/>
            <person name="Libourel C."/>
            <person name="Otte J."/>
            <person name="Skaloud P."/>
            <person name="Haon M."/>
            <person name="Grisel S."/>
            <person name="Petersen M."/>
            <person name="Berrin J.G."/>
            <person name="Delaux P.M."/>
            <person name="Dal Grande F."/>
            <person name="Keller J."/>
        </authorList>
    </citation>
    <scope>NUCLEOTIDE SEQUENCE [LARGE SCALE GENOMIC DNA]</scope>
    <source>
        <strain evidence="2 3">SAG 2523</strain>
    </source>
</reference>
<comment type="caution">
    <text evidence="2">The sequence shown here is derived from an EMBL/GenBank/DDBJ whole genome shotgun (WGS) entry which is preliminary data.</text>
</comment>
<sequence>MTGRGRVIKFYRRCSWLLLLTGCAGFVFGELLYVVGSLAADAKNAVVNVPRNCMSDLYDWLYTFTYFLGMCSGLPICRVHALGGHELRFEQRYEDWFLGGQKTPSPRYRWVGLWWWSPEWWGAMCYFWAVIGYNLSSVASIIYDCRYINPVLYTWITAYTRIGSGILFLFAGAFYSMVNIHSWLFPRIRLGETMQPGRCSATILVQSASQHDVVGHVDSLVGWCLLLHDRIFLYWYNPINTVLNEDAFLVQQTVGFGFGSLLFHIGGVLMLARQSRARCRPSVEASPGDALA</sequence>
<dbReference type="EMBL" id="JALJOV010000499">
    <property type="protein sequence ID" value="KAK9863236.1"/>
    <property type="molecule type" value="Genomic_DNA"/>
</dbReference>
<feature type="transmembrane region" description="Helical" evidence="1">
    <location>
        <begin position="120"/>
        <end position="142"/>
    </location>
</feature>